<accession>A0A286UP66</accession>
<gene>
    <name evidence="2" type="ORF">PNOK_0401000</name>
</gene>
<dbReference type="OrthoDB" id="3260027at2759"/>
<sequence>MDHNYTDTPVFDSSTPLRFNPRQPPQPNPNNPLVLRFTAAKEAIANANVINHEGSVRYSFTSESEGQMQMHDQVGNKIARVEGGQIFFRNSEGQKLKTFLRKMPSNTFSVITLDEQLYEWVQEIFYAVVRTTPQSARRAIIFNFSGNPAVEMLPEGAAVNDLEEFIVLTAAIIETGILKKKGKTK</sequence>
<dbReference type="Proteomes" id="UP000217199">
    <property type="component" value="Unassembled WGS sequence"/>
</dbReference>
<evidence type="ECO:0000256" key="1">
    <source>
        <dbReference type="SAM" id="MobiDB-lite"/>
    </source>
</evidence>
<evidence type="ECO:0000313" key="2">
    <source>
        <dbReference type="EMBL" id="PAV21383.1"/>
    </source>
</evidence>
<protein>
    <submittedName>
        <fullName evidence="2">Uncharacterized protein</fullName>
    </submittedName>
</protein>
<organism evidence="2 3">
    <name type="scientific">Pyrrhoderma noxium</name>
    <dbReference type="NCBI Taxonomy" id="2282107"/>
    <lineage>
        <taxon>Eukaryota</taxon>
        <taxon>Fungi</taxon>
        <taxon>Dikarya</taxon>
        <taxon>Basidiomycota</taxon>
        <taxon>Agaricomycotina</taxon>
        <taxon>Agaricomycetes</taxon>
        <taxon>Hymenochaetales</taxon>
        <taxon>Hymenochaetaceae</taxon>
        <taxon>Pyrrhoderma</taxon>
    </lineage>
</organism>
<dbReference type="InParanoid" id="A0A286UP66"/>
<evidence type="ECO:0000313" key="3">
    <source>
        <dbReference type="Proteomes" id="UP000217199"/>
    </source>
</evidence>
<dbReference type="AlphaFoldDB" id="A0A286UP66"/>
<dbReference type="EMBL" id="NBII01000003">
    <property type="protein sequence ID" value="PAV21383.1"/>
    <property type="molecule type" value="Genomic_DNA"/>
</dbReference>
<reference evidence="2 3" key="1">
    <citation type="journal article" date="2017" name="Mol. Ecol.">
        <title>Comparative and population genomic landscape of Phellinus noxius: A hypervariable fungus causing root rot in trees.</title>
        <authorList>
            <person name="Chung C.L."/>
            <person name="Lee T.J."/>
            <person name="Akiba M."/>
            <person name="Lee H.H."/>
            <person name="Kuo T.H."/>
            <person name="Liu D."/>
            <person name="Ke H.M."/>
            <person name="Yokoi T."/>
            <person name="Roa M.B."/>
            <person name="Lu M.J."/>
            <person name="Chang Y.Y."/>
            <person name="Ann P.J."/>
            <person name="Tsai J.N."/>
            <person name="Chen C.Y."/>
            <person name="Tzean S.S."/>
            <person name="Ota Y."/>
            <person name="Hattori T."/>
            <person name="Sahashi N."/>
            <person name="Liou R.F."/>
            <person name="Kikuchi T."/>
            <person name="Tsai I.J."/>
        </authorList>
    </citation>
    <scope>NUCLEOTIDE SEQUENCE [LARGE SCALE GENOMIC DNA]</scope>
    <source>
        <strain evidence="2 3">FFPRI411160</strain>
    </source>
</reference>
<proteinExistence type="predicted"/>
<name>A0A286UP66_9AGAM</name>
<keyword evidence="3" id="KW-1185">Reference proteome</keyword>
<comment type="caution">
    <text evidence="2">The sequence shown here is derived from an EMBL/GenBank/DDBJ whole genome shotgun (WGS) entry which is preliminary data.</text>
</comment>
<feature type="region of interest" description="Disordered" evidence="1">
    <location>
        <begin position="1"/>
        <end position="31"/>
    </location>
</feature>